<dbReference type="AlphaFoldDB" id="A0A164I7D5"/>
<organism evidence="1 2">
    <name type="scientific">Daphnia magna</name>
    <dbReference type="NCBI Taxonomy" id="35525"/>
    <lineage>
        <taxon>Eukaryota</taxon>
        <taxon>Metazoa</taxon>
        <taxon>Ecdysozoa</taxon>
        <taxon>Arthropoda</taxon>
        <taxon>Crustacea</taxon>
        <taxon>Branchiopoda</taxon>
        <taxon>Diplostraca</taxon>
        <taxon>Cladocera</taxon>
        <taxon>Anomopoda</taxon>
        <taxon>Daphniidae</taxon>
        <taxon>Daphnia</taxon>
    </lineage>
</organism>
<gene>
    <name evidence="1" type="ORF">APZ42_002540</name>
</gene>
<name>A0A164I7D5_9CRUS</name>
<keyword evidence="2" id="KW-1185">Reference proteome</keyword>
<comment type="caution">
    <text evidence="1">The sequence shown here is derived from an EMBL/GenBank/DDBJ whole genome shotgun (WGS) entry which is preliminary data.</text>
</comment>
<evidence type="ECO:0000313" key="1">
    <source>
        <dbReference type="EMBL" id="KZS00960.1"/>
    </source>
</evidence>
<accession>A0A164I7D5</accession>
<reference evidence="1 2" key="1">
    <citation type="submission" date="2016-03" db="EMBL/GenBank/DDBJ databases">
        <title>EvidentialGene: Evidence-directed Construction of Genes on Genomes.</title>
        <authorList>
            <person name="Gilbert D.G."/>
            <person name="Choi J.-H."/>
            <person name="Mockaitis K."/>
            <person name="Colbourne J."/>
            <person name="Pfrender M."/>
        </authorList>
    </citation>
    <scope>NUCLEOTIDE SEQUENCE [LARGE SCALE GENOMIC DNA]</scope>
    <source>
        <strain evidence="1 2">Xinb3</strain>
        <tissue evidence="1">Complete organism</tissue>
    </source>
</reference>
<protein>
    <submittedName>
        <fullName evidence="1">Uncharacterized protein</fullName>
    </submittedName>
</protein>
<sequence length="62" mass="7337">MFQKFLVGIIVGSVTISSSKRYAIFAELPPLPNTFTVWLRFIRVITNTIYFTHFLFSFHFKF</sequence>
<evidence type="ECO:0000313" key="2">
    <source>
        <dbReference type="Proteomes" id="UP000076858"/>
    </source>
</evidence>
<dbReference type="Proteomes" id="UP000076858">
    <property type="component" value="Unassembled WGS sequence"/>
</dbReference>
<dbReference type="EMBL" id="LRGB01008003">
    <property type="protein sequence ID" value="KZS00960.1"/>
    <property type="molecule type" value="Genomic_DNA"/>
</dbReference>
<proteinExistence type="predicted"/>